<evidence type="ECO:0000256" key="7">
    <source>
        <dbReference type="SAM" id="MobiDB-lite"/>
    </source>
</evidence>
<evidence type="ECO:0000256" key="2">
    <source>
        <dbReference type="ARBA" id="ARBA00022723"/>
    </source>
</evidence>
<dbReference type="FunFam" id="1.20.120.1750:FF:000040">
    <property type="entry name" value="RBR-type E3 ubiquitin transferase"/>
    <property type="match status" value="1"/>
</dbReference>
<dbReference type="PROSITE" id="PS51873">
    <property type="entry name" value="TRIAD"/>
    <property type="match status" value="1"/>
</dbReference>
<protein>
    <recommendedName>
        <fullName evidence="8">RING-type domain-containing protein</fullName>
    </recommendedName>
</protein>
<keyword evidence="6" id="KW-0862">Zinc</keyword>
<sequence length="275" mass="30855">MTTQGHEEKRYDQRDTTLKFVNRPDALDPMPPDEGDQGLRAEMSCGHAVTPQSLTGWCRSLLDQGQYKFKCPALKDGTVHKCDALWSYQEVRRLAVLTAAEMQHFEENMARLAATEYCDFKTCPGCKSYIEREDLTNLCVLCLVCTADKNEEVHFCWQCLMPWKGPAPRSDRCGNDGCINHDLELLRTCKTTSFLEVVGVVGCPSIRACPTCGHKVEHDKTGCKNLICPRCQVEFCFVCLKLTPDCLETSNYFSPCSAGVAPRQTSIPDCFTKNL</sequence>
<dbReference type="Pfam" id="PF22191">
    <property type="entry name" value="IBR_1"/>
    <property type="match status" value="1"/>
</dbReference>
<evidence type="ECO:0000256" key="5">
    <source>
        <dbReference type="ARBA" id="ARBA00022786"/>
    </source>
</evidence>
<dbReference type="AlphaFoldDB" id="A0A315W211"/>
<dbReference type="CDD" id="cd20336">
    <property type="entry name" value="Rcat_RBR"/>
    <property type="match status" value="1"/>
</dbReference>
<evidence type="ECO:0000256" key="4">
    <source>
        <dbReference type="ARBA" id="ARBA00022771"/>
    </source>
</evidence>
<dbReference type="InterPro" id="IPR044066">
    <property type="entry name" value="TRIAD_supradom"/>
</dbReference>
<keyword evidence="1" id="KW-0808">Transferase</keyword>
<evidence type="ECO:0000313" key="9">
    <source>
        <dbReference type="EMBL" id="PWA28823.1"/>
    </source>
</evidence>
<dbReference type="GO" id="GO:0016740">
    <property type="term" value="F:transferase activity"/>
    <property type="evidence" value="ECO:0007669"/>
    <property type="project" value="UniProtKB-KW"/>
</dbReference>
<keyword evidence="4" id="KW-0863">Zinc-finger</keyword>
<evidence type="ECO:0000256" key="3">
    <source>
        <dbReference type="ARBA" id="ARBA00022737"/>
    </source>
</evidence>
<dbReference type="Proteomes" id="UP000250572">
    <property type="component" value="Unassembled WGS sequence"/>
</dbReference>
<keyword evidence="10" id="KW-1185">Reference proteome</keyword>
<feature type="domain" description="RING-type" evidence="8">
    <location>
        <begin position="19"/>
        <end position="260"/>
    </location>
</feature>
<dbReference type="Gene3D" id="1.20.120.1750">
    <property type="match status" value="2"/>
</dbReference>
<proteinExistence type="predicted"/>
<comment type="caution">
    <text evidence="9">The sequence shown here is derived from an EMBL/GenBank/DDBJ whole genome shotgun (WGS) entry which is preliminary data.</text>
</comment>
<evidence type="ECO:0000256" key="6">
    <source>
        <dbReference type="ARBA" id="ARBA00022833"/>
    </source>
</evidence>
<organism evidence="9 10">
    <name type="scientific">Gambusia affinis</name>
    <name type="common">Western mosquitofish</name>
    <name type="synonym">Heterandria affinis</name>
    <dbReference type="NCBI Taxonomy" id="33528"/>
    <lineage>
        <taxon>Eukaryota</taxon>
        <taxon>Metazoa</taxon>
        <taxon>Chordata</taxon>
        <taxon>Craniata</taxon>
        <taxon>Vertebrata</taxon>
        <taxon>Euteleostomi</taxon>
        <taxon>Actinopterygii</taxon>
        <taxon>Neopterygii</taxon>
        <taxon>Teleostei</taxon>
        <taxon>Neoteleostei</taxon>
        <taxon>Acanthomorphata</taxon>
        <taxon>Ovalentaria</taxon>
        <taxon>Atherinomorphae</taxon>
        <taxon>Cyprinodontiformes</taxon>
        <taxon>Poeciliidae</taxon>
        <taxon>Poeciliinae</taxon>
        <taxon>Gambusia</taxon>
    </lineage>
</organism>
<evidence type="ECO:0000313" key="10">
    <source>
        <dbReference type="Proteomes" id="UP000250572"/>
    </source>
</evidence>
<feature type="compositionally biased region" description="Basic and acidic residues" evidence="7">
    <location>
        <begin position="1"/>
        <end position="17"/>
    </location>
</feature>
<feature type="region of interest" description="Disordered" evidence="7">
    <location>
        <begin position="1"/>
        <end position="37"/>
    </location>
</feature>
<keyword evidence="2" id="KW-0479">Metal-binding</keyword>
<reference evidence="9 10" key="1">
    <citation type="journal article" date="2018" name="G3 (Bethesda)">
        <title>A High-Quality Reference Genome for the Invasive Mosquitofish Gambusia affinis Using a Chicago Library.</title>
        <authorList>
            <person name="Hoffberg S.L."/>
            <person name="Troendle N.J."/>
            <person name="Glenn T.C."/>
            <person name="Mahmud O."/>
            <person name="Louha S."/>
            <person name="Chalopin D."/>
            <person name="Bennetzen J.L."/>
            <person name="Mauricio R."/>
        </authorList>
    </citation>
    <scope>NUCLEOTIDE SEQUENCE [LARGE SCALE GENOMIC DNA]</scope>
    <source>
        <strain evidence="9">NE01/NJP1002.9</strain>
        <tissue evidence="9">Muscle</tissue>
    </source>
</reference>
<accession>A0A315W211</accession>
<evidence type="ECO:0000256" key="1">
    <source>
        <dbReference type="ARBA" id="ARBA00022679"/>
    </source>
</evidence>
<dbReference type="SUPFAM" id="SSF57850">
    <property type="entry name" value="RING/U-box"/>
    <property type="match status" value="1"/>
</dbReference>
<dbReference type="STRING" id="33528.ENSGAFP00000005353"/>
<keyword evidence="5" id="KW-0833">Ubl conjugation pathway</keyword>
<name>A0A315W211_GAMAF</name>
<evidence type="ECO:0000259" key="8">
    <source>
        <dbReference type="PROSITE" id="PS51873"/>
    </source>
</evidence>
<dbReference type="GO" id="GO:0008270">
    <property type="term" value="F:zinc ion binding"/>
    <property type="evidence" value="ECO:0007669"/>
    <property type="project" value="UniProtKB-KW"/>
</dbReference>
<gene>
    <name evidence="9" type="ORF">CCH79_00012895</name>
</gene>
<keyword evidence="3" id="KW-0677">Repeat</keyword>
<dbReference type="EMBL" id="NHOQ01000739">
    <property type="protein sequence ID" value="PWA28823.1"/>
    <property type="molecule type" value="Genomic_DNA"/>
</dbReference>